<protein>
    <submittedName>
        <fullName evidence="2">Uncharacterized protein</fullName>
    </submittedName>
</protein>
<sequence>MFVVWVLLTGGMVLVVVLLLLVIHLMVHVLLLLHGLLELAHGWHVRATVMGWRGALLVHCGARVHLMGGRWTVGVWVVHVMRGWWGQVEGRSALSVLREVVSSSGGIVPAAARVPSGADRGEWGTGIPTTGHGWWCYARVGRHLHLFHTT</sequence>
<reference evidence="2" key="1">
    <citation type="submission" date="2021-05" db="EMBL/GenBank/DDBJ databases">
        <authorList>
            <person name="Alioto T."/>
            <person name="Alioto T."/>
            <person name="Gomez Garrido J."/>
        </authorList>
    </citation>
    <scope>NUCLEOTIDE SEQUENCE</scope>
</reference>
<name>A0A8D8LKM7_9HEMI</name>
<keyword evidence="1" id="KW-0812">Transmembrane</keyword>
<proteinExistence type="predicted"/>
<keyword evidence="1" id="KW-0472">Membrane</keyword>
<evidence type="ECO:0000256" key="1">
    <source>
        <dbReference type="SAM" id="Phobius"/>
    </source>
</evidence>
<dbReference type="EMBL" id="HBUF01006566">
    <property type="protein sequence ID" value="CAG6607107.1"/>
    <property type="molecule type" value="Transcribed_RNA"/>
</dbReference>
<keyword evidence="1" id="KW-1133">Transmembrane helix</keyword>
<accession>A0A8D8LKM7</accession>
<evidence type="ECO:0000313" key="2">
    <source>
        <dbReference type="EMBL" id="CAG6607107.1"/>
    </source>
</evidence>
<organism evidence="2">
    <name type="scientific">Cacopsylla melanoneura</name>
    <dbReference type="NCBI Taxonomy" id="428564"/>
    <lineage>
        <taxon>Eukaryota</taxon>
        <taxon>Metazoa</taxon>
        <taxon>Ecdysozoa</taxon>
        <taxon>Arthropoda</taxon>
        <taxon>Hexapoda</taxon>
        <taxon>Insecta</taxon>
        <taxon>Pterygota</taxon>
        <taxon>Neoptera</taxon>
        <taxon>Paraneoptera</taxon>
        <taxon>Hemiptera</taxon>
        <taxon>Sternorrhyncha</taxon>
        <taxon>Psylloidea</taxon>
        <taxon>Psyllidae</taxon>
        <taxon>Psyllinae</taxon>
        <taxon>Cacopsylla</taxon>
    </lineage>
</organism>
<feature type="transmembrane region" description="Helical" evidence="1">
    <location>
        <begin position="6"/>
        <end position="33"/>
    </location>
</feature>
<dbReference type="AlphaFoldDB" id="A0A8D8LKM7"/>